<feature type="signal peptide" evidence="5">
    <location>
        <begin position="1"/>
        <end position="16"/>
    </location>
</feature>
<organism evidence="7 8">
    <name type="scientific">Crenobacter cavernae</name>
    <dbReference type="NCBI Taxonomy" id="2290923"/>
    <lineage>
        <taxon>Bacteria</taxon>
        <taxon>Pseudomonadati</taxon>
        <taxon>Pseudomonadota</taxon>
        <taxon>Betaproteobacteria</taxon>
        <taxon>Neisseriales</taxon>
        <taxon>Neisseriaceae</taxon>
        <taxon>Crenobacter</taxon>
    </lineage>
</organism>
<name>A0A345Y5P9_9NEIS</name>
<keyword evidence="3" id="KW-0564">Palmitate</keyword>
<keyword evidence="2" id="KW-0472">Membrane</keyword>
<dbReference type="Proteomes" id="UP000254537">
    <property type="component" value="Chromosome"/>
</dbReference>
<dbReference type="RefSeq" id="WP_115433186.1">
    <property type="nucleotide sequence ID" value="NZ_CP031337.1"/>
</dbReference>
<dbReference type="InterPro" id="IPR018660">
    <property type="entry name" value="MliC"/>
</dbReference>
<dbReference type="InterPro" id="IPR036328">
    <property type="entry name" value="MliC_sf"/>
</dbReference>
<dbReference type="KEGG" id="ccah:DWG20_07305"/>
<dbReference type="EMBL" id="CP031337">
    <property type="protein sequence ID" value="AXK39251.1"/>
    <property type="molecule type" value="Genomic_DNA"/>
</dbReference>
<keyword evidence="4" id="KW-0449">Lipoprotein</keyword>
<evidence type="ECO:0000256" key="1">
    <source>
        <dbReference type="ARBA" id="ARBA00022729"/>
    </source>
</evidence>
<evidence type="ECO:0000256" key="4">
    <source>
        <dbReference type="ARBA" id="ARBA00023288"/>
    </source>
</evidence>
<dbReference type="AlphaFoldDB" id="A0A345Y5P9"/>
<evidence type="ECO:0000313" key="8">
    <source>
        <dbReference type="Proteomes" id="UP000254537"/>
    </source>
</evidence>
<dbReference type="SUPFAM" id="SSF141488">
    <property type="entry name" value="YdhA-like"/>
    <property type="match status" value="1"/>
</dbReference>
<accession>A0A345Y5P9</accession>
<dbReference type="OrthoDB" id="8550040at2"/>
<feature type="domain" description="C-type lysozyme inhibitor" evidence="6">
    <location>
        <begin position="35"/>
        <end position="102"/>
    </location>
</feature>
<evidence type="ECO:0000256" key="3">
    <source>
        <dbReference type="ARBA" id="ARBA00023139"/>
    </source>
</evidence>
<evidence type="ECO:0000313" key="7">
    <source>
        <dbReference type="EMBL" id="AXK39251.1"/>
    </source>
</evidence>
<reference evidence="7 8" key="1">
    <citation type="submission" date="2018-07" db="EMBL/GenBank/DDBJ databases">
        <title>Crenobacter cavernae sp. nov., isolated from a karst cave.</title>
        <authorList>
            <person name="Zhu H."/>
        </authorList>
    </citation>
    <scope>NUCLEOTIDE SEQUENCE [LARGE SCALE GENOMIC DNA]</scope>
    <source>
        <strain evidence="7 8">K1W11S-77</strain>
    </source>
</reference>
<evidence type="ECO:0000259" key="6">
    <source>
        <dbReference type="Pfam" id="PF09864"/>
    </source>
</evidence>
<dbReference type="Gene3D" id="2.40.128.200">
    <property type="match status" value="1"/>
</dbReference>
<evidence type="ECO:0000256" key="2">
    <source>
        <dbReference type="ARBA" id="ARBA00023136"/>
    </source>
</evidence>
<evidence type="ECO:0000256" key="5">
    <source>
        <dbReference type="SAM" id="SignalP"/>
    </source>
</evidence>
<gene>
    <name evidence="7" type="ORF">DWG20_07305</name>
</gene>
<protein>
    <recommendedName>
        <fullName evidence="6">C-type lysozyme inhibitor domain-containing protein</fullName>
    </recommendedName>
</protein>
<keyword evidence="1 5" id="KW-0732">Signal</keyword>
<feature type="chain" id="PRO_5016609601" description="C-type lysozyme inhibitor domain-containing protein" evidence="5">
    <location>
        <begin position="17"/>
        <end position="111"/>
    </location>
</feature>
<proteinExistence type="predicted"/>
<sequence>MKTFALISLLALPAFANDASAPVAGKGLVPFNETYLCKGSRQLTVRYPAYVDAAREPIVLRWRQQNYALTRVQSASGARYVNRQLIWWTKGDKGFLTTRGGRMMARDCLAQ</sequence>
<dbReference type="Pfam" id="PF09864">
    <property type="entry name" value="MliC"/>
    <property type="match status" value="1"/>
</dbReference>